<evidence type="ECO:0000256" key="7">
    <source>
        <dbReference type="SAM" id="Phobius"/>
    </source>
</evidence>
<keyword evidence="6 7" id="KW-0472">Membrane</keyword>
<dbReference type="Pfam" id="PF13440">
    <property type="entry name" value="Polysacc_synt_3"/>
    <property type="match status" value="1"/>
</dbReference>
<keyword evidence="4 7" id="KW-0812">Transmembrane</keyword>
<evidence type="ECO:0000256" key="3">
    <source>
        <dbReference type="ARBA" id="ARBA00022475"/>
    </source>
</evidence>
<evidence type="ECO:0000313" key="9">
    <source>
        <dbReference type="Proteomes" id="UP001147653"/>
    </source>
</evidence>
<evidence type="ECO:0000313" key="8">
    <source>
        <dbReference type="EMBL" id="MDA0180323.1"/>
    </source>
</evidence>
<feature type="transmembrane region" description="Helical" evidence="7">
    <location>
        <begin position="50"/>
        <end position="76"/>
    </location>
</feature>
<dbReference type="Proteomes" id="UP001147653">
    <property type="component" value="Unassembled WGS sequence"/>
</dbReference>
<accession>A0A9X3N606</accession>
<name>A0A9X3N606_9ACTN</name>
<organism evidence="8 9">
    <name type="scientific">Solirubrobacter phytolaccae</name>
    <dbReference type="NCBI Taxonomy" id="1404360"/>
    <lineage>
        <taxon>Bacteria</taxon>
        <taxon>Bacillati</taxon>
        <taxon>Actinomycetota</taxon>
        <taxon>Thermoleophilia</taxon>
        <taxon>Solirubrobacterales</taxon>
        <taxon>Solirubrobacteraceae</taxon>
        <taxon>Solirubrobacter</taxon>
    </lineage>
</organism>
<comment type="subcellular location">
    <subcellularLocation>
        <location evidence="1">Cell membrane</location>
        <topology evidence="1">Multi-pass membrane protein</topology>
    </subcellularLocation>
</comment>
<feature type="transmembrane region" description="Helical" evidence="7">
    <location>
        <begin position="88"/>
        <end position="111"/>
    </location>
</feature>
<sequence length="502" mass="52755">MAEDSAPKAGSIRARAVSGVGWVGFSQIAVQLTRMFVAIGVARMLTPSEYGLAALTLVFASLVLIFSDLALGAALVQRKTVTDDDKNTAFWTTVASGVIFLVLGVALSGPMAGLYGEPDTQPLFAALSVTFVVASLGATQQALLLRDMAFRRLELLSVAGAMAGAPIALALAAAGAGPWAIIGQHIAVATATSALMWRASDWRPQLRFSKASLKDLWSFSGFLVGHRLLYYTQQNADNFIIGRWVGSAAVGAYAIAYQVMLAPASRIGGPIQRVLAPAFSRMQDEPKRIAEAWAKVVRMIAAISVPALAGVIVVADDFVAVALGSSWAAAAPIIQILAWVGILQALQSTNVDILMARDRTALMFRFTCLFVVAHVTAFAVGVQWGVTGVAAAYAISSTIVDPILTIITARVLGVSPMIFVRAVSGVFQAAIGMMIAVAAARMALVDADVPALARLVLCVAVGAVVYVPLLAWRAPEVVRDTRALLPARFRRGRAPVPATAES</sequence>
<dbReference type="CDD" id="cd13127">
    <property type="entry name" value="MATE_tuaB_like"/>
    <property type="match status" value="1"/>
</dbReference>
<evidence type="ECO:0000256" key="1">
    <source>
        <dbReference type="ARBA" id="ARBA00004651"/>
    </source>
</evidence>
<feature type="transmembrane region" description="Helical" evidence="7">
    <location>
        <begin position="155"/>
        <end position="173"/>
    </location>
</feature>
<gene>
    <name evidence="8" type="ORF">OJ997_08450</name>
</gene>
<evidence type="ECO:0000256" key="6">
    <source>
        <dbReference type="ARBA" id="ARBA00023136"/>
    </source>
</evidence>
<comment type="caution">
    <text evidence="8">The sequence shown here is derived from an EMBL/GenBank/DDBJ whole genome shotgun (WGS) entry which is preliminary data.</text>
</comment>
<dbReference type="PANTHER" id="PTHR30250">
    <property type="entry name" value="PST FAMILY PREDICTED COLANIC ACID TRANSPORTER"/>
    <property type="match status" value="1"/>
</dbReference>
<protein>
    <submittedName>
        <fullName evidence="8">MOP flippase family protein</fullName>
    </submittedName>
</protein>
<dbReference type="InterPro" id="IPR050833">
    <property type="entry name" value="Poly_Biosynth_Transport"/>
</dbReference>
<feature type="transmembrane region" description="Helical" evidence="7">
    <location>
        <begin position="362"/>
        <end position="384"/>
    </location>
</feature>
<feature type="transmembrane region" description="Helical" evidence="7">
    <location>
        <begin position="390"/>
        <end position="412"/>
    </location>
</feature>
<feature type="transmembrane region" description="Helical" evidence="7">
    <location>
        <begin position="123"/>
        <end position="143"/>
    </location>
</feature>
<dbReference type="EMBL" id="JAPDDP010000011">
    <property type="protein sequence ID" value="MDA0180323.1"/>
    <property type="molecule type" value="Genomic_DNA"/>
</dbReference>
<evidence type="ECO:0000256" key="2">
    <source>
        <dbReference type="ARBA" id="ARBA00007430"/>
    </source>
</evidence>
<dbReference type="PANTHER" id="PTHR30250:SF10">
    <property type="entry name" value="LIPOPOLYSACCHARIDE BIOSYNTHESIS PROTEIN WZXC"/>
    <property type="match status" value="1"/>
</dbReference>
<feature type="transmembrane region" description="Helical" evidence="7">
    <location>
        <begin position="321"/>
        <end position="342"/>
    </location>
</feature>
<dbReference type="AlphaFoldDB" id="A0A9X3N606"/>
<keyword evidence="9" id="KW-1185">Reference proteome</keyword>
<keyword evidence="3" id="KW-1003">Cell membrane</keyword>
<keyword evidence="5 7" id="KW-1133">Transmembrane helix</keyword>
<dbReference type="RefSeq" id="WP_270024631.1">
    <property type="nucleotide sequence ID" value="NZ_JAPDDP010000011.1"/>
</dbReference>
<feature type="transmembrane region" description="Helical" evidence="7">
    <location>
        <begin position="419"/>
        <end position="440"/>
    </location>
</feature>
<feature type="transmembrane region" description="Helical" evidence="7">
    <location>
        <begin position="452"/>
        <end position="472"/>
    </location>
</feature>
<reference evidence="8" key="1">
    <citation type="submission" date="2022-10" db="EMBL/GenBank/DDBJ databases">
        <title>The WGS of Solirubrobacter phytolaccae KCTC 29190.</title>
        <authorList>
            <person name="Jiang Z."/>
        </authorList>
    </citation>
    <scope>NUCLEOTIDE SEQUENCE</scope>
    <source>
        <strain evidence="8">KCTC 29190</strain>
    </source>
</reference>
<feature type="transmembrane region" description="Helical" evidence="7">
    <location>
        <begin position="296"/>
        <end position="315"/>
    </location>
</feature>
<proteinExistence type="inferred from homology"/>
<evidence type="ECO:0000256" key="5">
    <source>
        <dbReference type="ARBA" id="ARBA00022989"/>
    </source>
</evidence>
<comment type="similarity">
    <text evidence="2">Belongs to the polysaccharide synthase family.</text>
</comment>
<dbReference type="NCBIfam" id="NF007773">
    <property type="entry name" value="PRK10459.1"/>
    <property type="match status" value="1"/>
</dbReference>
<dbReference type="GO" id="GO:0005886">
    <property type="term" value="C:plasma membrane"/>
    <property type="evidence" value="ECO:0007669"/>
    <property type="project" value="UniProtKB-SubCell"/>
</dbReference>
<evidence type="ECO:0000256" key="4">
    <source>
        <dbReference type="ARBA" id="ARBA00022692"/>
    </source>
</evidence>